<dbReference type="RefSeq" id="WP_200402190.1">
    <property type="nucleotide sequence ID" value="NZ_CP066832.1"/>
</dbReference>
<dbReference type="AlphaFoldDB" id="A0A7T7L6U4"/>
<keyword evidence="3" id="KW-0614">Plasmid</keyword>
<name>A0A7T7L6U4_9ACTN</name>
<feature type="compositionally biased region" description="Polar residues" evidence="1">
    <location>
        <begin position="49"/>
        <end position="59"/>
    </location>
</feature>
<gene>
    <name evidence="3" type="ORF">JEQ17_48485</name>
</gene>
<evidence type="ECO:0000313" key="4">
    <source>
        <dbReference type="Proteomes" id="UP000595636"/>
    </source>
</evidence>
<feature type="signal peptide" evidence="2">
    <location>
        <begin position="1"/>
        <end position="31"/>
    </location>
</feature>
<reference evidence="3 4" key="1">
    <citation type="submission" date="2020-12" db="EMBL/GenBank/DDBJ databases">
        <title>A novel species.</title>
        <authorList>
            <person name="Li K."/>
        </authorList>
    </citation>
    <scope>NUCLEOTIDE SEQUENCE [LARGE SCALE GENOMIC DNA]</scope>
    <source>
        <strain evidence="3 4">ZYC-3</strain>
        <plasmid evidence="3 4">unnamed1</plasmid>
    </source>
</reference>
<sequence>MARMRVQPLSARRWAGLLAVVALALCTTALAQPAVAVPMDTRSMDAMPMTSTMPWNATDQADAGERAEPSCPMDDMVMDCQPSAQHRPASVPLPLAARTPSTAEDEVAGRVGVERAPPSPASREGPDLDRLCVSRT</sequence>
<evidence type="ECO:0000256" key="2">
    <source>
        <dbReference type="SAM" id="SignalP"/>
    </source>
</evidence>
<evidence type="ECO:0008006" key="5">
    <source>
        <dbReference type="Google" id="ProtNLM"/>
    </source>
</evidence>
<evidence type="ECO:0000313" key="3">
    <source>
        <dbReference type="EMBL" id="QQM47419.1"/>
    </source>
</evidence>
<keyword evidence="4" id="KW-1185">Reference proteome</keyword>
<geneLocation type="plasmid" evidence="3 4">
    <name>unnamed1</name>
</geneLocation>
<proteinExistence type="predicted"/>
<protein>
    <recommendedName>
        <fullName evidence="5">Secreted protein</fullName>
    </recommendedName>
</protein>
<organism evidence="3 4">
    <name type="scientific">Streptomyces liliifuscus</name>
    <dbReference type="NCBI Taxonomy" id="2797636"/>
    <lineage>
        <taxon>Bacteria</taxon>
        <taxon>Bacillati</taxon>
        <taxon>Actinomycetota</taxon>
        <taxon>Actinomycetes</taxon>
        <taxon>Kitasatosporales</taxon>
        <taxon>Streptomycetaceae</taxon>
        <taxon>Streptomyces</taxon>
    </lineage>
</organism>
<feature type="compositionally biased region" description="Basic and acidic residues" evidence="1">
    <location>
        <begin position="124"/>
        <end position="136"/>
    </location>
</feature>
<keyword evidence="2" id="KW-0732">Signal</keyword>
<dbReference type="KEGG" id="slf:JEQ17_48485"/>
<dbReference type="EMBL" id="CP066832">
    <property type="protein sequence ID" value="QQM47419.1"/>
    <property type="molecule type" value="Genomic_DNA"/>
</dbReference>
<accession>A0A7T7L6U4</accession>
<dbReference type="Proteomes" id="UP000595636">
    <property type="component" value="Plasmid unnamed1"/>
</dbReference>
<feature type="region of interest" description="Disordered" evidence="1">
    <location>
        <begin position="45"/>
        <end position="136"/>
    </location>
</feature>
<feature type="chain" id="PRO_5032442976" description="Secreted protein" evidence="2">
    <location>
        <begin position="32"/>
        <end position="136"/>
    </location>
</feature>
<evidence type="ECO:0000256" key="1">
    <source>
        <dbReference type="SAM" id="MobiDB-lite"/>
    </source>
</evidence>